<dbReference type="Gene3D" id="3.20.20.10">
    <property type="entry name" value="Alanine racemase"/>
    <property type="match status" value="1"/>
</dbReference>
<evidence type="ECO:0000256" key="6">
    <source>
        <dbReference type="NCBIfam" id="TIGR01048"/>
    </source>
</evidence>
<comment type="cofactor">
    <cofactor evidence="1 5 7">
        <name>pyridoxal 5'-phosphate</name>
        <dbReference type="ChEBI" id="CHEBI:597326"/>
    </cofactor>
</comment>
<feature type="binding site" evidence="5">
    <location>
        <position position="241"/>
    </location>
    <ligand>
        <name>pyridoxal 5'-phosphate</name>
        <dbReference type="ChEBI" id="CHEBI:597326"/>
    </ligand>
</feature>
<dbReference type="EC" id="4.1.1.20" evidence="5 6"/>
<evidence type="ECO:0000256" key="5">
    <source>
        <dbReference type="HAMAP-Rule" id="MF_02120"/>
    </source>
</evidence>
<comment type="caution">
    <text evidence="10">The sequence shown here is derived from an EMBL/GenBank/DDBJ whole genome shotgun (WGS) entry which is preliminary data.</text>
</comment>
<dbReference type="InterPro" id="IPR002986">
    <property type="entry name" value="DAP_deCOOHase_LysA"/>
</dbReference>
<protein>
    <recommendedName>
        <fullName evidence="5 6">Diaminopimelate decarboxylase</fullName>
        <shortName evidence="5">DAP decarboxylase</shortName>
        <shortName evidence="5">DAPDC</shortName>
        <ecNumber evidence="5 6">4.1.1.20</ecNumber>
    </recommendedName>
</protein>
<proteinExistence type="inferred from homology"/>
<feature type="binding site" evidence="5">
    <location>
        <position position="321"/>
    </location>
    <ligand>
        <name>substrate</name>
    </ligand>
</feature>
<organism evidence="10 11">
    <name type="scientific">Paraburkholderia hospita</name>
    <dbReference type="NCBI Taxonomy" id="169430"/>
    <lineage>
        <taxon>Bacteria</taxon>
        <taxon>Pseudomonadati</taxon>
        <taxon>Pseudomonadota</taxon>
        <taxon>Betaproteobacteria</taxon>
        <taxon>Burkholderiales</taxon>
        <taxon>Burkholderiaceae</taxon>
        <taxon>Paraburkholderia</taxon>
    </lineage>
</organism>
<evidence type="ECO:0000313" key="10">
    <source>
        <dbReference type="EMBL" id="EIM98569.1"/>
    </source>
</evidence>
<dbReference type="NCBIfam" id="TIGR01048">
    <property type="entry name" value="lysA"/>
    <property type="match status" value="1"/>
</dbReference>
<dbReference type="PRINTS" id="PR01179">
    <property type="entry name" value="ODADCRBXLASE"/>
</dbReference>
<evidence type="ECO:0000256" key="2">
    <source>
        <dbReference type="ARBA" id="ARBA00022793"/>
    </source>
</evidence>
<reference evidence="10 11" key="1">
    <citation type="journal article" date="2012" name="J. Bacteriol.">
        <title>Draft Genome Sequence of the Soil Bacterium Burkholderia terrae Strain BS001, Which Interacts with Fungal Surface Structures.</title>
        <authorList>
            <person name="Nazir R."/>
            <person name="Hansen M.A."/>
            <person name="Sorensen S."/>
            <person name="van Elsas J.D."/>
        </authorList>
    </citation>
    <scope>NUCLEOTIDE SEQUENCE [LARGE SCALE GENOMIC DNA]</scope>
    <source>
        <strain evidence="10 11">BS001</strain>
    </source>
</reference>
<keyword evidence="2 5" id="KW-0210">Decarboxylase</keyword>
<feature type="binding site" evidence="5">
    <location>
        <begin position="278"/>
        <end position="281"/>
    </location>
    <ligand>
        <name>pyridoxal 5'-phosphate</name>
        <dbReference type="ChEBI" id="CHEBI:597326"/>
    </ligand>
</feature>
<feature type="binding site" evidence="5">
    <location>
        <position position="281"/>
    </location>
    <ligand>
        <name>substrate</name>
    </ligand>
</feature>
<keyword evidence="3 5" id="KW-0663">Pyridoxal phosphate</keyword>
<dbReference type="Proteomes" id="UP000004980">
    <property type="component" value="Unassembled WGS sequence"/>
</dbReference>
<dbReference type="InterPro" id="IPR009006">
    <property type="entry name" value="Ala_racemase/Decarboxylase_C"/>
</dbReference>
<keyword evidence="5" id="KW-0028">Amino-acid biosynthesis</keyword>
<dbReference type="InterPro" id="IPR029066">
    <property type="entry name" value="PLP-binding_barrel"/>
</dbReference>
<dbReference type="InterPro" id="IPR022644">
    <property type="entry name" value="De-COase2_N"/>
</dbReference>
<accession>A0ABP2PM51</accession>
<feature type="binding site" evidence="5">
    <location>
        <position position="375"/>
    </location>
    <ligand>
        <name>substrate</name>
    </ligand>
</feature>
<dbReference type="SUPFAM" id="SSF50621">
    <property type="entry name" value="Alanine racemase C-terminal domain-like"/>
    <property type="match status" value="1"/>
</dbReference>
<comment type="similarity">
    <text evidence="5">Belongs to the Orn/Lys/Arg decarboxylase class-II family. LysA subfamily.</text>
</comment>
<dbReference type="InterPro" id="IPR000183">
    <property type="entry name" value="Orn/DAP/Arg_de-COase"/>
</dbReference>
<dbReference type="Pfam" id="PF00278">
    <property type="entry name" value="Orn_DAP_Arg_deC"/>
    <property type="match status" value="1"/>
</dbReference>
<feature type="binding site" evidence="5">
    <location>
        <position position="375"/>
    </location>
    <ligand>
        <name>pyridoxal 5'-phosphate</name>
        <dbReference type="ChEBI" id="CHEBI:597326"/>
    </ligand>
</feature>
<name>A0ABP2PM51_9BURK</name>
<feature type="binding site" evidence="5">
    <location>
        <position position="317"/>
    </location>
    <ligand>
        <name>substrate</name>
    </ligand>
</feature>
<evidence type="ECO:0000256" key="3">
    <source>
        <dbReference type="ARBA" id="ARBA00022898"/>
    </source>
</evidence>
<dbReference type="PANTHER" id="PTHR43727:SF2">
    <property type="entry name" value="GROUP IV DECARBOXYLASE"/>
    <property type="match status" value="1"/>
</dbReference>
<evidence type="ECO:0000256" key="1">
    <source>
        <dbReference type="ARBA" id="ARBA00001933"/>
    </source>
</evidence>
<feature type="binding site" evidence="5">
    <location>
        <position position="348"/>
    </location>
    <ligand>
        <name>substrate</name>
    </ligand>
</feature>
<evidence type="ECO:0000256" key="7">
    <source>
        <dbReference type="RuleBase" id="RU003738"/>
    </source>
</evidence>
<keyword evidence="11" id="KW-1185">Reference proteome</keyword>
<dbReference type="SUPFAM" id="SSF51419">
    <property type="entry name" value="PLP-binding barrel"/>
    <property type="match status" value="1"/>
</dbReference>
<evidence type="ECO:0000256" key="4">
    <source>
        <dbReference type="ARBA" id="ARBA00023239"/>
    </source>
</evidence>
<keyword evidence="4 5" id="KW-0456">Lyase</keyword>
<comment type="pathway">
    <text evidence="5 7">Amino-acid biosynthesis; L-lysine biosynthesis via DAP pathway; L-lysine from DL-2,6-diaminopimelate: step 1/1.</text>
</comment>
<comment type="subunit">
    <text evidence="5">Homodimer.</text>
</comment>
<comment type="catalytic activity">
    <reaction evidence="5 7">
        <text>meso-2,6-diaminopimelate + H(+) = L-lysine + CO2</text>
        <dbReference type="Rhea" id="RHEA:15101"/>
        <dbReference type="ChEBI" id="CHEBI:15378"/>
        <dbReference type="ChEBI" id="CHEBI:16526"/>
        <dbReference type="ChEBI" id="CHEBI:32551"/>
        <dbReference type="ChEBI" id="CHEBI:57791"/>
        <dbReference type="EC" id="4.1.1.20"/>
    </reaction>
</comment>
<comment type="function">
    <text evidence="5">Specifically catalyzes the decarboxylation of meso-diaminopimelate (meso-DAP) to L-lysine.</text>
</comment>
<dbReference type="Gene3D" id="2.40.37.10">
    <property type="entry name" value="Lyase, Ornithine Decarboxylase, Chain A, domain 1"/>
    <property type="match status" value="1"/>
</dbReference>
<dbReference type="PRINTS" id="PR01181">
    <property type="entry name" value="DAPDCRBXLASE"/>
</dbReference>
<dbReference type="PANTHER" id="PTHR43727">
    <property type="entry name" value="DIAMINOPIMELATE DECARBOXYLASE"/>
    <property type="match status" value="1"/>
</dbReference>
<dbReference type="PROSITE" id="PS00879">
    <property type="entry name" value="ODR_DC_2_2"/>
    <property type="match status" value="1"/>
</dbReference>
<feature type="domain" description="Orn/DAP/Arg decarboxylase 2 N-terminal" evidence="9">
    <location>
        <begin position="38"/>
        <end position="284"/>
    </location>
</feature>
<dbReference type="InterPro" id="IPR022643">
    <property type="entry name" value="De-COase2_C"/>
</dbReference>
<keyword evidence="5 7" id="KW-0457">Lysine biosynthesis</keyword>
<dbReference type="HAMAP" id="MF_02120">
    <property type="entry name" value="LysA"/>
    <property type="match status" value="1"/>
</dbReference>
<evidence type="ECO:0000313" key="11">
    <source>
        <dbReference type="Proteomes" id="UP000004980"/>
    </source>
</evidence>
<feature type="modified residue" description="N6-(pyridoxal phosphate)lysine" evidence="5">
    <location>
        <position position="62"/>
    </location>
</feature>
<evidence type="ECO:0000259" key="9">
    <source>
        <dbReference type="Pfam" id="PF02784"/>
    </source>
</evidence>
<dbReference type="RefSeq" id="WP_007585286.1">
    <property type="nucleotide sequence ID" value="NZ_AKAU01000117.1"/>
</dbReference>
<dbReference type="CDD" id="cd06828">
    <property type="entry name" value="PLPDE_III_DapDC"/>
    <property type="match status" value="1"/>
</dbReference>
<feature type="domain" description="Orn/DAP/Arg decarboxylase 2 C-terminal" evidence="8">
    <location>
        <begin position="32"/>
        <end position="373"/>
    </location>
</feature>
<dbReference type="EMBL" id="AKAU01000117">
    <property type="protein sequence ID" value="EIM98569.1"/>
    <property type="molecule type" value="Genomic_DNA"/>
</dbReference>
<sequence>MTQSAFAYVDGVLHAEGVSAVSLAEQFGTPLYVYSRAALTEAWHAYADACAGRHATVHVAVKANSNLGVLNLFARMGAGFDIVSSGELARVLAAGGKAENTVYSGVGKSVAEMREGLAAGVKCFNVESIPELDRLNAVAGEMGKKAPVSLRVNPDVDAKTHPYISTGLKSNKFGVAFDEARATYRAAAAMKHLDVVGIDCHIGSQITEVAPYLDAVDKLLELVEQIEADGVKIKHIDVGGGLGITYDDETPPDISDFVRTLLDRIEARGHGHREVYFEPGRSLVGNAGMLLTRVEFLKPGVEKNFAIVDAAMNDLARPAMYEAYHAIEPVVQRAGDKHVYDVVGPVCESGDWLGRERKLAVEPGDLLAIRSAGAYGFAMSSNYNTRARAAEVMVDGDKAYVVRKREEVKDLFAGETVLPE</sequence>
<dbReference type="InterPro" id="IPR022657">
    <property type="entry name" value="De-COase2_CS"/>
</dbReference>
<evidence type="ECO:0000259" key="8">
    <source>
        <dbReference type="Pfam" id="PF00278"/>
    </source>
</evidence>
<dbReference type="Pfam" id="PF02784">
    <property type="entry name" value="Orn_Arg_deC_N"/>
    <property type="match status" value="1"/>
</dbReference>
<gene>
    <name evidence="5" type="primary">lysA</name>
    <name evidence="10" type="ORF">WQE_23353</name>
</gene>